<dbReference type="Gene3D" id="3.40.50.2000">
    <property type="entry name" value="Glycogen Phosphorylase B"/>
    <property type="match status" value="2"/>
</dbReference>
<dbReference type="SUPFAM" id="SSF53756">
    <property type="entry name" value="UDP-Glycosyltransferase/glycogen phosphorylase"/>
    <property type="match status" value="1"/>
</dbReference>
<protein>
    <recommendedName>
        <fullName evidence="1">Glycosyl transferase family 1 domain-containing protein</fullName>
    </recommendedName>
</protein>
<gene>
    <name evidence="2" type="ORF">BTO14_08615</name>
</gene>
<dbReference type="RefSeq" id="WP_105048984.1">
    <property type="nucleotide sequence ID" value="NZ_CP150661.1"/>
</dbReference>
<comment type="caution">
    <text evidence="2">The sequence shown here is derived from an EMBL/GenBank/DDBJ whole genome shotgun (WGS) entry which is preliminary data.</text>
</comment>
<evidence type="ECO:0000313" key="3">
    <source>
        <dbReference type="Proteomes" id="UP000247345"/>
    </source>
</evidence>
<accession>A0A2P6CEI5</accession>
<dbReference type="CDD" id="cd03801">
    <property type="entry name" value="GT4_PimA-like"/>
    <property type="match status" value="1"/>
</dbReference>
<evidence type="ECO:0000259" key="1">
    <source>
        <dbReference type="Pfam" id="PF00534"/>
    </source>
</evidence>
<feature type="domain" description="Glycosyl transferase family 1" evidence="1">
    <location>
        <begin position="205"/>
        <end position="356"/>
    </location>
</feature>
<name>A0A2P6CEI5_9FLAO</name>
<evidence type="ECO:0000313" key="2">
    <source>
        <dbReference type="EMBL" id="PQJ73319.1"/>
    </source>
</evidence>
<dbReference type="GO" id="GO:0016757">
    <property type="term" value="F:glycosyltransferase activity"/>
    <property type="evidence" value="ECO:0007669"/>
    <property type="project" value="InterPro"/>
</dbReference>
<reference evidence="2 3" key="1">
    <citation type="submission" date="2016-12" db="EMBL/GenBank/DDBJ databases">
        <title>Trade-off between light-utilization and light-protection in marine flavobacteria.</title>
        <authorList>
            <person name="Kumagai Y."/>
            <person name="Yoshizawa S."/>
            <person name="Kogure K."/>
            <person name="Iwasaki W."/>
        </authorList>
    </citation>
    <scope>NUCLEOTIDE SEQUENCE [LARGE SCALE GENOMIC DNA]</scope>
    <source>
        <strain evidence="2 3">KCTC 12100</strain>
    </source>
</reference>
<dbReference type="PANTHER" id="PTHR46401:SF8">
    <property type="entry name" value="BLL6006 PROTEIN"/>
    <property type="match status" value="1"/>
</dbReference>
<proteinExistence type="predicted"/>
<dbReference type="Proteomes" id="UP000247345">
    <property type="component" value="Unassembled WGS sequence"/>
</dbReference>
<organism evidence="2 3">
    <name type="scientific">Polaribacter butkevichii</name>
    <dbReference type="NCBI Taxonomy" id="218490"/>
    <lineage>
        <taxon>Bacteria</taxon>
        <taxon>Pseudomonadati</taxon>
        <taxon>Bacteroidota</taxon>
        <taxon>Flavobacteriia</taxon>
        <taxon>Flavobacteriales</taxon>
        <taxon>Flavobacteriaceae</taxon>
    </lineage>
</organism>
<sequence>MKEKATIGFLTSLDPKDKRSWSGTQYRMLTALEKEFEEVVILGPIPRPRIIGGIVVRIDRVTQFFFKKKYNREQNILKSIYYYFFVKKKIKNSKIDLIFSSSAGPEISFIQTKIPICYLADASFDQLLGYYPNYSNFASFSISESRFIMKKAIDKSHSYVFPSDWAANFEIKKYNLKKEKVHVVKFGANMDYVPDVSKILNKAYNSEINLLFLGRNWERKGGDIAFETLKILLEKGLNVTLTVCGCVPPVQHTKMKVIPFLNKNLDKEMEEFHELLYQSHLLFVPTRSECYGIVFCEAAAFGIPVITTDTGGVSTIVKNGVNGYTLPYNATPLAYANQIENLLNNQNLINEMVKNSLEKFKKELNWDVWGKEMRGIMMETIRNKDN</sequence>
<dbReference type="AlphaFoldDB" id="A0A2P6CEI5"/>
<dbReference type="PANTHER" id="PTHR46401">
    <property type="entry name" value="GLYCOSYLTRANSFERASE WBBK-RELATED"/>
    <property type="match status" value="1"/>
</dbReference>
<dbReference type="OrthoDB" id="139410at2"/>
<dbReference type="EMBL" id="MSCK01000001">
    <property type="protein sequence ID" value="PQJ73319.1"/>
    <property type="molecule type" value="Genomic_DNA"/>
</dbReference>
<dbReference type="Pfam" id="PF00534">
    <property type="entry name" value="Glycos_transf_1"/>
    <property type="match status" value="1"/>
</dbReference>
<keyword evidence="3" id="KW-1185">Reference proteome</keyword>
<dbReference type="InterPro" id="IPR001296">
    <property type="entry name" value="Glyco_trans_1"/>
</dbReference>